<gene>
    <name evidence="3" type="ORF">L3X38_041693</name>
</gene>
<dbReference type="Pfam" id="PF07727">
    <property type="entry name" value="RVT_2"/>
    <property type="match status" value="1"/>
</dbReference>
<reference evidence="3 4" key="1">
    <citation type="journal article" date="2022" name="G3 (Bethesda)">
        <title>Whole-genome sequence and methylome profiling of the almond [Prunus dulcis (Mill.) D.A. Webb] cultivar 'Nonpareil'.</title>
        <authorList>
            <person name="D'Amico-Willman K.M."/>
            <person name="Ouma W.Z."/>
            <person name="Meulia T."/>
            <person name="Sideli G.M."/>
            <person name="Gradziel T.M."/>
            <person name="Fresnedo-Ramirez J."/>
        </authorList>
    </citation>
    <scope>NUCLEOTIDE SEQUENCE [LARGE SCALE GENOMIC DNA]</scope>
    <source>
        <strain evidence="3">Clone GOH B32 T37-40</strain>
    </source>
</reference>
<evidence type="ECO:0000313" key="3">
    <source>
        <dbReference type="EMBL" id="KAI5312520.1"/>
    </source>
</evidence>
<keyword evidence="1" id="KW-0472">Membrane</keyword>
<proteinExistence type="predicted"/>
<feature type="domain" description="Reverse transcriptase Ty1/copia-type" evidence="2">
    <location>
        <begin position="96"/>
        <end position="224"/>
    </location>
</feature>
<keyword evidence="1" id="KW-0812">Transmembrane</keyword>
<name>A0AAD4YKL7_PRUDU</name>
<keyword evidence="1" id="KW-1133">Transmembrane helix</keyword>
<protein>
    <recommendedName>
        <fullName evidence="2">Reverse transcriptase Ty1/copia-type domain-containing protein</fullName>
    </recommendedName>
</protein>
<sequence length="269" mass="30829">MPSRTLGFRSPYQKLFQKPSELQSLWDSTSSATLPCPSTMLPVLTDAQLQVILPISSSSPPDNDTRQPSHFRLAASQPHWQQTMKEEIDALIVQGTWFLVTTPNRNIIGNKWIYKVKKNPDGFVSRYKAWLVAQGSSQEQGLDYDETFNLVVRHTTVISLCCSKSLGVRRLDVKNAFLPGDLQEEVYMKQTQGFEDAIRPSHVYKLLKSLYSLKQAPRAWNAKFPILFLLWVSLYPILIRVYLLSIHTLTSFFSFFMWMTLSSLVPLLH</sequence>
<feature type="transmembrane region" description="Helical" evidence="1">
    <location>
        <begin position="224"/>
        <end position="243"/>
    </location>
</feature>
<dbReference type="Proteomes" id="UP001054821">
    <property type="component" value="Chromosome 8"/>
</dbReference>
<evidence type="ECO:0000256" key="1">
    <source>
        <dbReference type="SAM" id="Phobius"/>
    </source>
</evidence>
<evidence type="ECO:0000259" key="2">
    <source>
        <dbReference type="Pfam" id="PF07727"/>
    </source>
</evidence>
<dbReference type="AlphaFoldDB" id="A0AAD4YKL7"/>
<dbReference type="EMBL" id="JAJFAZ020000008">
    <property type="protein sequence ID" value="KAI5312520.1"/>
    <property type="molecule type" value="Genomic_DNA"/>
</dbReference>
<accession>A0AAD4YKL7</accession>
<comment type="caution">
    <text evidence="3">The sequence shown here is derived from an EMBL/GenBank/DDBJ whole genome shotgun (WGS) entry which is preliminary data.</text>
</comment>
<evidence type="ECO:0000313" key="4">
    <source>
        <dbReference type="Proteomes" id="UP001054821"/>
    </source>
</evidence>
<organism evidence="3 4">
    <name type="scientific">Prunus dulcis</name>
    <name type="common">Almond</name>
    <name type="synonym">Amygdalus dulcis</name>
    <dbReference type="NCBI Taxonomy" id="3755"/>
    <lineage>
        <taxon>Eukaryota</taxon>
        <taxon>Viridiplantae</taxon>
        <taxon>Streptophyta</taxon>
        <taxon>Embryophyta</taxon>
        <taxon>Tracheophyta</taxon>
        <taxon>Spermatophyta</taxon>
        <taxon>Magnoliopsida</taxon>
        <taxon>eudicotyledons</taxon>
        <taxon>Gunneridae</taxon>
        <taxon>Pentapetalae</taxon>
        <taxon>rosids</taxon>
        <taxon>fabids</taxon>
        <taxon>Rosales</taxon>
        <taxon>Rosaceae</taxon>
        <taxon>Amygdaloideae</taxon>
        <taxon>Amygdaleae</taxon>
        <taxon>Prunus</taxon>
    </lineage>
</organism>
<dbReference type="InterPro" id="IPR013103">
    <property type="entry name" value="RVT_2"/>
</dbReference>
<keyword evidence="4" id="KW-1185">Reference proteome</keyword>